<gene>
    <name evidence="5" type="ORF">NPE20_01325</name>
</gene>
<name>A0ABT1SY01_9SPHI</name>
<dbReference type="Gene3D" id="1.10.10.60">
    <property type="entry name" value="Homeodomain-like"/>
    <property type="match status" value="2"/>
</dbReference>
<evidence type="ECO:0000313" key="6">
    <source>
        <dbReference type="Proteomes" id="UP001204376"/>
    </source>
</evidence>
<dbReference type="SMART" id="SM00342">
    <property type="entry name" value="HTH_ARAC"/>
    <property type="match status" value="1"/>
</dbReference>
<dbReference type="InterPro" id="IPR020449">
    <property type="entry name" value="Tscrpt_reg_AraC-type_HTH"/>
</dbReference>
<keyword evidence="2" id="KW-0238">DNA-binding</keyword>
<comment type="caution">
    <text evidence="5">The sequence shown here is derived from an EMBL/GenBank/DDBJ whole genome shotgun (WGS) entry which is preliminary data.</text>
</comment>
<dbReference type="Proteomes" id="UP001204376">
    <property type="component" value="Unassembled WGS sequence"/>
</dbReference>
<evidence type="ECO:0000259" key="4">
    <source>
        <dbReference type="PROSITE" id="PS01124"/>
    </source>
</evidence>
<dbReference type="SUPFAM" id="SSF46689">
    <property type="entry name" value="Homeodomain-like"/>
    <property type="match status" value="2"/>
</dbReference>
<sequence length="312" mass="35507">MQLTFTSLSSEAKSITLPYPADLAGSGPYEERVTELNENWGKFKISDLWFDGVCVCTIEINIKQPCTINLHCDNFCWIMSFVLDGELSAKFGNGKLLALKDGRYHTICTSLLNTDLIYERSAKVFAVCLTRKFISKLIGKELKKDTIITKGNYRHTRLHAIIKEIMEAPQQGYIRRIYIESKILELLSLQLQQAESSQGVPRGFNREDIARLQEAKAYIAQNMQTPCSLIELARKTGLNDFKLKKGFKALFGNTVFGYLFDLRMDTAYTLLQDDKSVSEVAELIGYKNPHHFTAAFKKRFGFLPSQVNKMQL</sequence>
<dbReference type="InterPro" id="IPR018060">
    <property type="entry name" value="HTH_AraC"/>
</dbReference>
<dbReference type="PROSITE" id="PS01124">
    <property type="entry name" value="HTH_ARAC_FAMILY_2"/>
    <property type="match status" value="1"/>
</dbReference>
<reference evidence="5 6" key="1">
    <citation type="submission" date="2022-07" db="EMBL/GenBank/DDBJ databases">
        <title>Mucilaginibacter sp. JC4.</title>
        <authorList>
            <person name="Le V."/>
            <person name="Ko S.-R."/>
            <person name="Ahn C.-Y."/>
            <person name="Oh H.-M."/>
        </authorList>
    </citation>
    <scope>NUCLEOTIDE SEQUENCE [LARGE SCALE GENOMIC DNA]</scope>
    <source>
        <strain evidence="5 6">JC4</strain>
    </source>
</reference>
<keyword evidence="3" id="KW-0804">Transcription</keyword>
<protein>
    <submittedName>
        <fullName evidence="5">AraC family transcriptional regulator</fullName>
    </submittedName>
</protein>
<accession>A0ABT1SY01</accession>
<evidence type="ECO:0000256" key="1">
    <source>
        <dbReference type="ARBA" id="ARBA00023015"/>
    </source>
</evidence>
<organism evidence="5 6">
    <name type="scientific">Mucilaginibacter aquariorum</name>
    <dbReference type="NCBI Taxonomy" id="2967225"/>
    <lineage>
        <taxon>Bacteria</taxon>
        <taxon>Pseudomonadati</taxon>
        <taxon>Bacteroidota</taxon>
        <taxon>Sphingobacteriia</taxon>
        <taxon>Sphingobacteriales</taxon>
        <taxon>Sphingobacteriaceae</taxon>
        <taxon>Mucilaginibacter</taxon>
    </lineage>
</organism>
<dbReference type="RefSeq" id="WP_256536788.1">
    <property type="nucleotide sequence ID" value="NZ_JANHOH010000001.1"/>
</dbReference>
<dbReference type="Pfam" id="PF12833">
    <property type="entry name" value="HTH_18"/>
    <property type="match status" value="1"/>
</dbReference>
<proteinExistence type="predicted"/>
<dbReference type="EMBL" id="JANHOH010000001">
    <property type="protein sequence ID" value="MCQ6956573.1"/>
    <property type="molecule type" value="Genomic_DNA"/>
</dbReference>
<dbReference type="PANTHER" id="PTHR47893:SF1">
    <property type="entry name" value="REGULATORY PROTEIN PCHR"/>
    <property type="match status" value="1"/>
</dbReference>
<keyword evidence="6" id="KW-1185">Reference proteome</keyword>
<feature type="domain" description="HTH araC/xylS-type" evidence="4">
    <location>
        <begin position="213"/>
        <end position="310"/>
    </location>
</feature>
<dbReference type="InterPro" id="IPR009057">
    <property type="entry name" value="Homeodomain-like_sf"/>
</dbReference>
<evidence type="ECO:0000256" key="3">
    <source>
        <dbReference type="ARBA" id="ARBA00023163"/>
    </source>
</evidence>
<dbReference type="PANTHER" id="PTHR47893">
    <property type="entry name" value="REGULATORY PROTEIN PCHR"/>
    <property type="match status" value="1"/>
</dbReference>
<evidence type="ECO:0000256" key="2">
    <source>
        <dbReference type="ARBA" id="ARBA00023125"/>
    </source>
</evidence>
<keyword evidence="1" id="KW-0805">Transcription regulation</keyword>
<dbReference type="PRINTS" id="PR00032">
    <property type="entry name" value="HTHARAC"/>
</dbReference>
<dbReference type="InterPro" id="IPR053142">
    <property type="entry name" value="PchR_regulatory_protein"/>
</dbReference>
<evidence type="ECO:0000313" key="5">
    <source>
        <dbReference type="EMBL" id="MCQ6956573.1"/>
    </source>
</evidence>